<keyword evidence="10" id="KW-1185">Reference proteome</keyword>
<evidence type="ECO:0000256" key="5">
    <source>
        <dbReference type="PIRSR" id="PIRSR622684-1"/>
    </source>
</evidence>
<dbReference type="OrthoDB" id="424753at2759"/>
<dbReference type="InterPro" id="IPR000169">
    <property type="entry name" value="Pept_cys_AS"/>
</dbReference>
<dbReference type="EMBL" id="JACAZH010000004">
    <property type="protein sequence ID" value="KAF7371192.1"/>
    <property type="molecule type" value="Genomic_DNA"/>
</dbReference>
<dbReference type="Pfam" id="PF00648">
    <property type="entry name" value="Peptidase_C2"/>
    <property type="match status" value="1"/>
</dbReference>
<dbReference type="SMART" id="SM00230">
    <property type="entry name" value="CysPc"/>
    <property type="match status" value="1"/>
</dbReference>
<feature type="active site" evidence="5 6">
    <location>
        <position position="308"/>
    </location>
</feature>
<dbReference type="CDD" id="cd00044">
    <property type="entry name" value="CysPc"/>
    <property type="match status" value="1"/>
</dbReference>
<feature type="active site" evidence="5 6">
    <location>
        <position position="122"/>
    </location>
</feature>
<feature type="compositionally biased region" description="Basic and acidic residues" evidence="7">
    <location>
        <begin position="540"/>
        <end position="552"/>
    </location>
</feature>
<keyword evidence="4 6" id="KW-0788">Thiol protease</keyword>
<dbReference type="Proteomes" id="UP000623467">
    <property type="component" value="Unassembled WGS sequence"/>
</dbReference>
<evidence type="ECO:0000313" key="9">
    <source>
        <dbReference type="EMBL" id="KAF7371192.1"/>
    </source>
</evidence>
<proteinExistence type="inferred from homology"/>
<feature type="region of interest" description="Disordered" evidence="7">
    <location>
        <begin position="540"/>
        <end position="571"/>
    </location>
</feature>
<dbReference type="PANTHER" id="PTHR10183">
    <property type="entry name" value="CALPAIN"/>
    <property type="match status" value="1"/>
</dbReference>
<gene>
    <name evidence="9" type="ORF">MSAN_00754700</name>
</gene>
<feature type="active site" evidence="5 6">
    <location>
        <position position="328"/>
    </location>
</feature>
<evidence type="ECO:0000259" key="8">
    <source>
        <dbReference type="PROSITE" id="PS50203"/>
    </source>
</evidence>
<feature type="domain" description="Calpain catalytic" evidence="8">
    <location>
        <begin position="93"/>
        <end position="380"/>
    </location>
</feature>
<keyword evidence="2 6" id="KW-0645">Protease</keyword>
<dbReference type="PRINTS" id="PR00704">
    <property type="entry name" value="CALPAIN"/>
</dbReference>
<dbReference type="InterPro" id="IPR022684">
    <property type="entry name" value="Calpain_cysteine_protease"/>
</dbReference>
<dbReference type="GO" id="GO:0006508">
    <property type="term" value="P:proteolysis"/>
    <property type="evidence" value="ECO:0007669"/>
    <property type="project" value="UniProtKB-KW"/>
</dbReference>
<dbReference type="Gene3D" id="3.90.70.10">
    <property type="entry name" value="Cysteine proteinases"/>
    <property type="match status" value="1"/>
</dbReference>
<dbReference type="AlphaFoldDB" id="A0A8H6Z5H5"/>
<dbReference type="InterPro" id="IPR001300">
    <property type="entry name" value="Peptidase_C2_calpain_cat"/>
</dbReference>
<dbReference type="SUPFAM" id="SSF54001">
    <property type="entry name" value="Cysteine proteinases"/>
    <property type="match status" value="1"/>
</dbReference>
<evidence type="ECO:0000313" key="10">
    <source>
        <dbReference type="Proteomes" id="UP000623467"/>
    </source>
</evidence>
<evidence type="ECO:0000256" key="2">
    <source>
        <dbReference type="ARBA" id="ARBA00022670"/>
    </source>
</evidence>
<evidence type="ECO:0000256" key="4">
    <source>
        <dbReference type="ARBA" id="ARBA00022807"/>
    </source>
</evidence>
<evidence type="ECO:0000256" key="1">
    <source>
        <dbReference type="ARBA" id="ARBA00007623"/>
    </source>
</evidence>
<organism evidence="9 10">
    <name type="scientific">Mycena sanguinolenta</name>
    <dbReference type="NCBI Taxonomy" id="230812"/>
    <lineage>
        <taxon>Eukaryota</taxon>
        <taxon>Fungi</taxon>
        <taxon>Dikarya</taxon>
        <taxon>Basidiomycota</taxon>
        <taxon>Agaricomycotina</taxon>
        <taxon>Agaricomycetes</taxon>
        <taxon>Agaricomycetidae</taxon>
        <taxon>Agaricales</taxon>
        <taxon>Marasmiineae</taxon>
        <taxon>Mycenaceae</taxon>
        <taxon>Mycena</taxon>
    </lineage>
</organism>
<protein>
    <submittedName>
        <fullName evidence="9">Calpain catalytic domain-containing protein</fullName>
    </submittedName>
</protein>
<feature type="compositionally biased region" description="Basic and acidic residues" evidence="7">
    <location>
        <begin position="560"/>
        <end position="571"/>
    </location>
</feature>
<reference evidence="9" key="1">
    <citation type="submission" date="2020-05" db="EMBL/GenBank/DDBJ databases">
        <title>Mycena genomes resolve the evolution of fungal bioluminescence.</title>
        <authorList>
            <person name="Tsai I.J."/>
        </authorList>
    </citation>
    <scope>NUCLEOTIDE SEQUENCE</scope>
    <source>
        <strain evidence="9">160909Yilan</strain>
    </source>
</reference>
<name>A0A8H6Z5H5_9AGAR</name>
<evidence type="ECO:0000256" key="3">
    <source>
        <dbReference type="ARBA" id="ARBA00022801"/>
    </source>
</evidence>
<dbReference type="PROSITE" id="PS00139">
    <property type="entry name" value="THIOL_PROTEASE_CYS"/>
    <property type="match status" value="1"/>
</dbReference>
<sequence>MYPRHRRRRPRRHKTLGLGASFAQEESRAGLLVTNELEKALADCKAQVERIARDCRAQNRCFRDVEFDLENDRELCLFGLSKENRDLKPSDVQRVTKIFAKPSFFVDGADSNDIIQGRLGDCWFLSALSTMTTAPGLMEKFCIARDEEVGVYGWIFFRDSAWVTVIIDDLLFTSIPKYEELTQAEQGLYHLDKTLYNTSARKGAKSLYFARSAQEGETWVSLFEKAYAKLHGDYTAISGGFSCEAIEDLTGGVSTFIPTKDILNADVFWKEELLLATKDRLFGCGFDTLDPTRSGKEEVTVNGLIGGHAYSVLRAVEYNGKRFVVLRNPWGRLGVDGPVHKFGDDGEFVMEYSDFLDNWDLVEKTLLFDETWVMANQWLQVTARPPSTAWSFGDVSFTITVPAPTKAVIVLSKLDESYFQDLSGNSNWSFDFTLFKKGQKELVARTSLTRFFLRSVNLEVQLEEGEYVVHVRLDREVNDSAPEFNARNSNPRKFSRVQTLRAKGQSIAYNYKPSPVLDIDPIPLEILAGQDLGEVERKASKADKKLKAEAASRKNSKSSENLEKNPTAKEEGMWIAAVKPEPITTSTVLEKTPTQIDKVSAPVKDGDDGSVVANVDSAEEDYGREATTGVRFEDLDNLPSSIADEDLGFRSDLESPPRVASPLLAPLVPSTLAGMNMMDADAAVDSEDDEDADKEEVGSGYDNDTVVLGLRVYTSRDAPAVVGGQLRRGRMKRVSWKALKEAEL</sequence>
<accession>A0A8H6Z5H5</accession>
<comment type="caution">
    <text evidence="9">The sequence shown here is derived from an EMBL/GenBank/DDBJ whole genome shotgun (WGS) entry which is preliminary data.</text>
</comment>
<dbReference type="PANTHER" id="PTHR10183:SF379">
    <property type="entry name" value="CALPAIN-5"/>
    <property type="match status" value="1"/>
</dbReference>
<evidence type="ECO:0000256" key="7">
    <source>
        <dbReference type="SAM" id="MobiDB-lite"/>
    </source>
</evidence>
<dbReference type="GO" id="GO:0004198">
    <property type="term" value="F:calcium-dependent cysteine-type endopeptidase activity"/>
    <property type="evidence" value="ECO:0007669"/>
    <property type="project" value="InterPro"/>
</dbReference>
<evidence type="ECO:0000256" key="6">
    <source>
        <dbReference type="PROSITE-ProRule" id="PRU00239"/>
    </source>
</evidence>
<keyword evidence="3 6" id="KW-0378">Hydrolase</keyword>
<comment type="similarity">
    <text evidence="1">Belongs to the peptidase C2 family.</text>
</comment>
<dbReference type="PROSITE" id="PS50203">
    <property type="entry name" value="CALPAIN_CAT"/>
    <property type="match status" value="1"/>
</dbReference>
<dbReference type="InterPro" id="IPR038765">
    <property type="entry name" value="Papain-like_cys_pep_sf"/>
</dbReference>